<dbReference type="GeneID" id="8681917"/>
<dbReference type="AlphaFoldDB" id="D1Z0B0"/>
<name>D1Z0B0_METPS</name>
<gene>
    <name evidence="1" type="ordered locus">MCP_2060</name>
</gene>
<dbReference type="KEGG" id="mpd:MCP_2060"/>
<evidence type="ECO:0000313" key="1">
    <source>
        <dbReference type="EMBL" id="BAI62132.1"/>
    </source>
</evidence>
<dbReference type="eggNOG" id="arCOG12322">
    <property type="taxonomic scope" value="Archaea"/>
</dbReference>
<dbReference type="Proteomes" id="UP000001882">
    <property type="component" value="Chromosome"/>
</dbReference>
<evidence type="ECO:0000313" key="2">
    <source>
        <dbReference type="Proteomes" id="UP000001882"/>
    </source>
</evidence>
<keyword evidence="2" id="KW-1185">Reference proteome</keyword>
<dbReference type="InParanoid" id="D1Z0B0"/>
<organism evidence="1 2">
    <name type="scientific">Methanocella paludicola (strain DSM 17711 / JCM 13418 / NBRC 101707 / SANAE)</name>
    <dbReference type="NCBI Taxonomy" id="304371"/>
    <lineage>
        <taxon>Archaea</taxon>
        <taxon>Methanobacteriati</taxon>
        <taxon>Methanobacteriota</taxon>
        <taxon>Stenosarchaea group</taxon>
        <taxon>Methanomicrobia</taxon>
        <taxon>Methanocellales</taxon>
        <taxon>Methanocellaceae</taxon>
        <taxon>Methanocella</taxon>
    </lineage>
</organism>
<dbReference type="RefSeq" id="WP_012900806.1">
    <property type="nucleotide sequence ID" value="NC_013665.1"/>
</dbReference>
<accession>D1Z0B0</accession>
<proteinExistence type="predicted"/>
<dbReference type="SUPFAM" id="SSF48239">
    <property type="entry name" value="Terpenoid cyclases/Protein prenyltransferases"/>
    <property type="match status" value="2"/>
</dbReference>
<sequence>MGDWTAALNGYPIDWLLEEDNPSVRYFTLTGLLQKPVNDPEVVSAKRSLMMNGLIPSILAKQEAAGYWGMPEDFYVRSKYKGTVWTLILLAHLGADGSDPRIKKACEYILDYSQDRESGGFSYRRFRGAAYRDGLLPCLTGNMAWCLIRFGYLDDPRVQRSIEWITQYQRFDDGDGSPSGWPYGKHEACWGRHTCHYGVVKALKALAEIPPRKRSKPVKATIEAGAEYLLKHRIYKSSHDPEKVTMPGWLKFSFPRMWSTDALEVLGILARLGYRDERMQDAIDAVLEKQDAQGRWLNEDRYGSRYIMRVDRTGRPSRWVTYEALHTLKLLKFP</sequence>
<reference evidence="1 2" key="1">
    <citation type="journal article" date="2007" name="Appl. Environ. Microbiol.">
        <title>Isolation of key methanogens for global methane emission from rice paddy fields: a novel isolate affiliated with the clone cluster rice cluster I.</title>
        <authorList>
            <person name="Sakai S."/>
            <person name="Imachi H."/>
            <person name="Sekiguchi Y."/>
            <person name="Ohashi A."/>
            <person name="Harada H."/>
            <person name="Kamagata Y."/>
        </authorList>
    </citation>
    <scope>NUCLEOTIDE SEQUENCE [LARGE SCALE GENOMIC DNA]</scope>
    <source>
        <strain evidence="2">DSM 17711 / JCM 13418 / NBRC 101707 / SANAE</strain>
    </source>
</reference>
<dbReference type="CDD" id="cd00688">
    <property type="entry name" value="ISOPREN_C2_like"/>
    <property type="match status" value="1"/>
</dbReference>
<dbReference type="STRING" id="304371.MCP_2060"/>
<evidence type="ECO:0008006" key="3">
    <source>
        <dbReference type="Google" id="ProtNLM"/>
    </source>
</evidence>
<dbReference type="EMBL" id="AP011532">
    <property type="protein sequence ID" value="BAI62132.1"/>
    <property type="molecule type" value="Genomic_DNA"/>
</dbReference>
<protein>
    <recommendedName>
        <fullName evidence="3">Nitrogen fixation protein NifH</fullName>
    </recommendedName>
</protein>
<reference evidence="2" key="3">
    <citation type="journal article" date="2011" name="PLoS ONE">
        <title>Genome sequence of a mesophilic hydrogenotrophic methanogen Methanocella paludicola, the first cultivated representative of the order Methanocellales.</title>
        <authorList>
            <person name="Sakai S."/>
            <person name="Takaki Y."/>
            <person name="Shimamura S."/>
            <person name="Sekine M."/>
            <person name="Tajima T."/>
            <person name="Kosugi H."/>
            <person name="Ichikawa N."/>
            <person name="Tasumi E."/>
            <person name="Hiraki A.T."/>
            <person name="Shimizu A."/>
            <person name="Kato Y."/>
            <person name="Nishiko R."/>
            <person name="Mori K."/>
            <person name="Fujita N."/>
            <person name="Imachi H."/>
            <person name="Takai K."/>
        </authorList>
    </citation>
    <scope>NUCLEOTIDE SEQUENCE [LARGE SCALE GENOMIC DNA]</scope>
    <source>
        <strain evidence="2">DSM 17711 / JCM 13418 / NBRC 101707 / SANAE</strain>
    </source>
</reference>
<dbReference type="InterPro" id="IPR008930">
    <property type="entry name" value="Terpenoid_cyclase/PrenylTrfase"/>
</dbReference>
<reference evidence="1 2" key="2">
    <citation type="journal article" date="2008" name="Int. J. Syst. Evol. Microbiol.">
        <title>Methanocella paludicola gen. nov., sp. nov., a methane-producing archaeon, the first isolate of the lineage 'Rice Cluster I', and proposal of the new archaeal order Methanocellales ord. nov.</title>
        <authorList>
            <person name="Sakai S."/>
            <person name="Imachi H."/>
            <person name="Hanada S."/>
            <person name="Ohashi A."/>
            <person name="Harada H."/>
            <person name="Kamagata Y."/>
        </authorList>
    </citation>
    <scope>NUCLEOTIDE SEQUENCE [LARGE SCALE GENOMIC DNA]</scope>
    <source>
        <strain evidence="2">DSM 17711 / JCM 13418 / NBRC 101707 / SANAE</strain>
    </source>
</reference>
<dbReference type="OrthoDB" id="147926at2157"/>
<dbReference type="Gene3D" id="1.50.10.20">
    <property type="match status" value="1"/>
</dbReference>